<dbReference type="Proteomes" id="UP000324832">
    <property type="component" value="Unassembled WGS sequence"/>
</dbReference>
<dbReference type="AlphaFoldDB" id="A0A5E4QK76"/>
<keyword evidence="2" id="KW-1185">Reference proteome</keyword>
<sequence>MFCDMILQTGSLNKPSITGLAFVSPPCNSALEQRLEEIDQSSCKNNIETVGIEQLPNEDVKITVDQIGETIGISCTDIGSAKRSKPLKPGAKPAPIVVVFKNTGTESCDKWLAHRRKLTEVASKLITGGSLVRNPVAVIYSAVIRHKISDQYYVAAAVEYKLCHSPDMWRCGGEPGNKRTYDSPAQRHIRDPGLRLPSPRRMRHNNLSAFALQICDVQFNKVSMHISALHKIRLDYIVMATNDVLFQIFGLRELLAAEATSIAQATVASNRCCICVEQYLFDIKLVFFNLSLV</sequence>
<proteinExistence type="predicted"/>
<accession>A0A5E4QK76</accession>
<name>A0A5E4QK76_9NEOP</name>
<feature type="non-terminal residue" evidence="1">
    <location>
        <position position="293"/>
    </location>
</feature>
<gene>
    <name evidence="1" type="ORF">LSINAPIS_LOCUS9194</name>
</gene>
<reference evidence="1 2" key="1">
    <citation type="submission" date="2017-07" db="EMBL/GenBank/DDBJ databases">
        <authorList>
            <person name="Talla V."/>
            <person name="Backstrom N."/>
        </authorList>
    </citation>
    <scope>NUCLEOTIDE SEQUENCE [LARGE SCALE GENOMIC DNA]</scope>
</reference>
<protein>
    <submittedName>
        <fullName evidence="1">Uncharacterized protein</fullName>
    </submittedName>
</protein>
<dbReference type="EMBL" id="FZQP02003335">
    <property type="protein sequence ID" value="VVC98044.1"/>
    <property type="molecule type" value="Genomic_DNA"/>
</dbReference>
<organism evidence="1 2">
    <name type="scientific">Leptidea sinapis</name>
    <dbReference type="NCBI Taxonomy" id="189913"/>
    <lineage>
        <taxon>Eukaryota</taxon>
        <taxon>Metazoa</taxon>
        <taxon>Ecdysozoa</taxon>
        <taxon>Arthropoda</taxon>
        <taxon>Hexapoda</taxon>
        <taxon>Insecta</taxon>
        <taxon>Pterygota</taxon>
        <taxon>Neoptera</taxon>
        <taxon>Endopterygota</taxon>
        <taxon>Lepidoptera</taxon>
        <taxon>Glossata</taxon>
        <taxon>Ditrysia</taxon>
        <taxon>Papilionoidea</taxon>
        <taxon>Pieridae</taxon>
        <taxon>Dismorphiinae</taxon>
        <taxon>Leptidea</taxon>
    </lineage>
</organism>
<evidence type="ECO:0000313" key="1">
    <source>
        <dbReference type="EMBL" id="VVC98044.1"/>
    </source>
</evidence>
<evidence type="ECO:0000313" key="2">
    <source>
        <dbReference type="Proteomes" id="UP000324832"/>
    </source>
</evidence>